<name>A0AAV4FCU9_9GAST</name>
<protein>
    <submittedName>
        <fullName evidence="7">Methylsterol monooxygenase 1</fullName>
    </submittedName>
</protein>
<reference evidence="7 8" key="1">
    <citation type="journal article" date="2021" name="Elife">
        <title>Chloroplast acquisition without the gene transfer in kleptoplastic sea slugs, Plakobranchus ocellatus.</title>
        <authorList>
            <person name="Maeda T."/>
            <person name="Takahashi S."/>
            <person name="Yoshida T."/>
            <person name="Shimamura S."/>
            <person name="Takaki Y."/>
            <person name="Nagai Y."/>
            <person name="Toyoda A."/>
            <person name="Suzuki Y."/>
            <person name="Arimoto A."/>
            <person name="Ishii H."/>
            <person name="Satoh N."/>
            <person name="Nishiyama T."/>
            <person name="Hasebe M."/>
            <person name="Maruyama T."/>
            <person name="Minagawa J."/>
            <person name="Obokata J."/>
            <person name="Shigenobu S."/>
        </authorList>
    </citation>
    <scope>NUCLEOTIDE SEQUENCE [LARGE SCALE GENOMIC DNA]</scope>
</reference>
<keyword evidence="7" id="KW-0503">Monooxygenase</keyword>
<dbReference type="EMBL" id="BMAT01007760">
    <property type="protein sequence ID" value="GFR70706.1"/>
    <property type="molecule type" value="Genomic_DNA"/>
</dbReference>
<keyword evidence="2 5" id="KW-0812">Transmembrane</keyword>
<evidence type="ECO:0000256" key="5">
    <source>
        <dbReference type="SAM" id="Phobius"/>
    </source>
</evidence>
<evidence type="ECO:0000256" key="3">
    <source>
        <dbReference type="ARBA" id="ARBA00022989"/>
    </source>
</evidence>
<keyword evidence="8" id="KW-1185">Reference proteome</keyword>
<dbReference type="GO" id="GO:0016020">
    <property type="term" value="C:membrane"/>
    <property type="evidence" value="ECO:0007669"/>
    <property type="project" value="UniProtKB-SubCell"/>
</dbReference>
<organism evidence="7 8">
    <name type="scientific">Elysia marginata</name>
    <dbReference type="NCBI Taxonomy" id="1093978"/>
    <lineage>
        <taxon>Eukaryota</taxon>
        <taxon>Metazoa</taxon>
        <taxon>Spiralia</taxon>
        <taxon>Lophotrochozoa</taxon>
        <taxon>Mollusca</taxon>
        <taxon>Gastropoda</taxon>
        <taxon>Heterobranchia</taxon>
        <taxon>Euthyneura</taxon>
        <taxon>Panpulmonata</taxon>
        <taxon>Sacoglossa</taxon>
        <taxon>Placobranchoidea</taxon>
        <taxon>Plakobranchidae</taxon>
        <taxon>Elysia</taxon>
    </lineage>
</organism>
<evidence type="ECO:0000256" key="4">
    <source>
        <dbReference type="ARBA" id="ARBA00023136"/>
    </source>
</evidence>
<comment type="subcellular location">
    <subcellularLocation>
        <location evidence="1">Membrane</location>
    </subcellularLocation>
</comment>
<feature type="transmembrane region" description="Helical" evidence="5">
    <location>
        <begin position="95"/>
        <end position="114"/>
    </location>
</feature>
<dbReference type="AlphaFoldDB" id="A0AAV4FCU9"/>
<dbReference type="GO" id="GO:0005506">
    <property type="term" value="F:iron ion binding"/>
    <property type="evidence" value="ECO:0007669"/>
    <property type="project" value="InterPro"/>
</dbReference>
<feature type="transmembrane region" description="Helical" evidence="5">
    <location>
        <begin position="55"/>
        <end position="74"/>
    </location>
</feature>
<keyword evidence="7" id="KW-0560">Oxidoreductase</keyword>
<dbReference type="Pfam" id="PF04116">
    <property type="entry name" value="FA_hydroxylase"/>
    <property type="match status" value="1"/>
</dbReference>
<sequence length="280" mass="33498">MENITKTNVWASDNFIDLLPPNPIREPFENAWTYMNMHYTKFQIATFGSLIIHELVYFVACVPGILFQFVPFMRRFKIQSNRPENFDGQWKCFKLLMFNHFVIQFPLICGTYVFTEMFGVPYSWEEMPSWYNLALRVFGCAVIEDTWHYFLHQALHDKRIYKYIHKVHHHFQPHFPSTVLGMGFFWGILLLANHFIILWLWVTVRLFETIDVHSGYDIPYLNVFHLIPFYGGSKFHDFHHYNFNGNYSSTFTWWDKIFGTDAQYKEYCAKLEAAKSKKGQ</sequence>
<dbReference type="GO" id="GO:0008610">
    <property type="term" value="P:lipid biosynthetic process"/>
    <property type="evidence" value="ECO:0007669"/>
    <property type="project" value="InterPro"/>
</dbReference>
<evidence type="ECO:0000259" key="6">
    <source>
        <dbReference type="Pfam" id="PF04116"/>
    </source>
</evidence>
<feature type="transmembrane region" description="Helical" evidence="5">
    <location>
        <begin position="183"/>
        <end position="202"/>
    </location>
</feature>
<dbReference type="InterPro" id="IPR006694">
    <property type="entry name" value="Fatty_acid_hydroxylase"/>
</dbReference>
<comment type="caution">
    <text evidence="7">The sequence shown here is derived from an EMBL/GenBank/DDBJ whole genome shotgun (WGS) entry which is preliminary data.</text>
</comment>
<evidence type="ECO:0000256" key="1">
    <source>
        <dbReference type="ARBA" id="ARBA00004370"/>
    </source>
</evidence>
<keyword evidence="3 5" id="KW-1133">Transmembrane helix</keyword>
<keyword evidence="4 5" id="KW-0472">Membrane</keyword>
<feature type="domain" description="Fatty acid hydroxylase" evidence="6">
    <location>
        <begin position="139"/>
        <end position="260"/>
    </location>
</feature>
<dbReference type="Proteomes" id="UP000762676">
    <property type="component" value="Unassembled WGS sequence"/>
</dbReference>
<dbReference type="GO" id="GO:0004497">
    <property type="term" value="F:monooxygenase activity"/>
    <property type="evidence" value="ECO:0007669"/>
    <property type="project" value="UniProtKB-KW"/>
</dbReference>
<evidence type="ECO:0000256" key="2">
    <source>
        <dbReference type="ARBA" id="ARBA00022692"/>
    </source>
</evidence>
<dbReference type="PANTHER" id="PTHR11863">
    <property type="entry name" value="STEROL DESATURASE"/>
    <property type="match status" value="1"/>
</dbReference>
<evidence type="ECO:0000313" key="8">
    <source>
        <dbReference type="Proteomes" id="UP000762676"/>
    </source>
</evidence>
<dbReference type="InterPro" id="IPR050307">
    <property type="entry name" value="Sterol_Desaturase_Related"/>
</dbReference>
<proteinExistence type="predicted"/>
<gene>
    <name evidence="7" type="ORF">ElyMa_003792100</name>
</gene>
<accession>A0AAV4FCU9</accession>
<evidence type="ECO:0000313" key="7">
    <source>
        <dbReference type="EMBL" id="GFR70706.1"/>
    </source>
</evidence>